<dbReference type="CDD" id="cd01948">
    <property type="entry name" value="EAL"/>
    <property type="match status" value="1"/>
</dbReference>
<dbReference type="Gene3D" id="3.20.20.450">
    <property type="entry name" value="EAL domain"/>
    <property type="match status" value="1"/>
</dbReference>
<dbReference type="Pfam" id="PF13185">
    <property type="entry name" value="GAF_2"/>
    <property type="match status" value="1"/>
</dbReference>
<dbReference type="SMART" id="SM00052">
    <property type="entry name" value="EAL"/>
    <property type="match status" value="1"/>
</dbReference>
<dbReference type="SUPFAM" id="SSF46458">
    <property type="entry name" value="Globin-like"/>
    <property type="match status" value="1"/>
</dbReference>
<reference evidence="2 3" key="1">
    <citation type="submission" date="2019-08" db="EMBL/GenBank/DDBJ databases">
        <authorList>
            <person name="Peeters C."/>
        </authorList>
    </citation>
    <scope>NUCLEOTIDE SEQUENCE [LARGE SCALE GENOMIC DNA]</scope>
    <source>
        <strain evidence="2 3">LMG 31012</strain>
    </source>
</reference>
<feature type="domain" description="EAL" evidence="1">
    <location>
        <begin position="358"/>
        <end position="610"/>
    </location>
</feature>
<evidence type="ECO:0000259" key="1">
    <source>
        <dbReference type="PROSITE" id="PS50883"/>
    </source>
</evidence>
<dbReference type="Pfam" id="PF00563">
    <property type="entry name" value="EAL"/>
    <property type="match status" value="1"/>
</dbReference>
<dbReference type="PROSITE" id="PS50883">
    <property type="entry name" value="EAL"/>
    <property type="match status" value="1"/>
</dbReference>
<organism evidence="2 3">
    <name type="scientific">Pandoraea eparura</name>
    <dbReference type="NCBI Taxonomy" id="2508291"/>
    <lineage>
        <taxon>Bacteria</taxon>
        <taxon>Pseudomonadati</taxon>
        <taxon>Pseudomonadota</taxon>
        <taxon>Betaproteobacteria</taxon>
        <taxon>Burkholderiales</taxon>
        <taxon>Burkholderiaceae</taxon>
        <taxon>Pandoraea</taxon>
    </lineage>
</organism>
<evidence type="ECO:0000313" key="3">
    <source>
        <dbReference type="Proteomes" id="UP000400981"/>
    </source>
</evidence>
<dbReference type="EMBL" id="CABPSH010000001">
    <property type="protein sequence ID" value="VVD69985.1"/>
    <property type="molecule type" value="Genomic_DNA"/>
</dbReference>
<dbReference type="InterPro" id="IPR029016">
    <property type="entry name" value="GAF-like_dom_sf"/>
</dbReference>
<gene>
    <name evidence="2" type="ORF">PEP31012_00550</name>
</gene>
<dbReference type="InterPro" id="IPR009050">
    <property type="entry name" value="Globin-like_sf"/>
</dbReference>
<accession>A0A5E4S3K5</accession>
<name>A0A5E4S3K5_9BURK</name>
<dbReference type="AlphaFoldDB" id="A0A5E4S3K5"/>
<dbReference type="OrthoDB" id="9047525at2"/>
<evidence type="ECO:0000313" key="2">
    <source>
        <dbReference type="EMBL" id="VVD69985.1"/>
    </source>
</evidence>
<dbReference type="SUPFAM" id="SSF141868">
    <property type="entry name" value="EAL domain-like"/>
    <property type="match status" value="1"/>
</dbReference>
<dbReference type="Gene3D" id="3.30.450.40">
    <property type="match status" value="1"/>
</dbReference>
<dbReference type="GO" id="GO:0020037">
    <property type="term" value="F:heme binding"/>
    <property type="evidence" value="ECO:0007669"/>
    <property type="project" value="InterPro"/>
</dbReference>
<dbReference type="GO" id="GO:0019825">
    <property type="term" value="F:oxygen binding"/>
    <property type="evidence" value="ECO:0007669"/>
    <property type="project" value="InterPro"/>
</dbReference>
<dbReference type="SUPFAM" id="SSF55781">
    <property type="entry name" value="GAF domain-like"/>
    <property type="match status" value="1"/>
</dbReference>
<dbReference type="InterPro" id="IPR035919">
    <property type="entry name" value="EAL_sf"/>
</dbReference>
<sequence>MITQDDEMHASNVSANVGEFWHPLQDTAPVGEGREMYGLAGTPQLAALCAAMQHHATDIVSHFHQGLIGLPASKRILDHLTPAEIRYAKSRQRRRLCALSAPELTAADHRAQAIRNGRMHAIVGLNWEDLVRARGVLGEAIFKHIDTSAHGEALCMLSRRMNQDLAWQAEAYQRLQISRHEVLQRITLLAWKTESYTDLISQVVQILGEHDEIAGCAVGRPDRQGVFRFELAAGSTIERYLAGIEKTAPITVGNAAGSQGPTGRAWRSGHVVRSLNIATDPKMVPWRAAALPVGFHSCIAIPLRQPGEPTAAILNLYCPVPGALTGADQIAFVSLLQTILGFAIAGTERLAGNTSTVPYTARRRWSKLLGSDALQMHYQPLLDLTTGQVTKVEALARLQDGDRLLAPGEFFPALSSEDFLTLYKRGLEQALSQSRQWLQAGFALNVSVNLPSSALGDIRYFKVTERALKKSGAAPNQLTLEVLETDAFPLGVDVSQELTKFKALGIQLAEDDLGSGYSSLTRLREVPFDLVKIDRTIVSAVGRDPLETLRFTYQLIQLGHSLNKAVVVEGIEDEGMLEAVVVLGADIAQGYVIARPMPAEQLTEWMACVPRVPDGHAPSTALGTLAARLLVEARKRLM</sequence>
<dbReference type="InterPro" id="IPR012292">
    <property type="entry name" value="Globin/Proto"/>
</dbReference>
<dbReference type="GO" id="GO:0071111">
    <property type="term" value="F:cyclic-guanylate-specific phosphodiesterase activity"/>
    <property type="evidence" value="ECO:0007669"/>
    <property type="project" value="InterPro"/>
</dbReference>
<protein>
    <submittedName>
        <fullName evidence="2">Putative signaling protein</fullName>
    </submittedName>
</protein>
<dbReference type="InterPro" id="IPR001633">
    <property type="entry name" value="EAL_dom"/>
</dbReference>
<dbReference type="Proteomes" id="UP000400981">
    <property type="component" value="Unassembled WGS sequence"/>
</dbReference>
<dbReference type="SMART" id="SM00065">
    <property type="entry name" value="GAF"/>
    <property type="match status" value="1"/>
</dbReference>
<dbReference type="Gene3D" id="1.10.490.10">
    <property type="entry name" value="Globins"/>
    <property type="match status" value="1"/>
</dbReference>
<dbReference type="InterPro" id="IPR003018">
    <property type="entry name" value="GAF"/>
</dbReference>
<dbReference type="RefSeq" id="WP_150587793.1">
    <property type="nucleotide sequence ID" value="NZ_CABPSH010000001.1"/>
</dbReference>
<proteinExistence type="predicted"/>
<keyword evidence="3" id="KW-1185">Reference proteome</keyword>
<dbReference type="PANTHER" id="PTHR33121:SF70">
    <property type="entry name" value="SIGNALING PROTEIN YKOW"/>
    <property type="match status" value="1"/>
</dbReference>
<dbReference type="PANTHER" id="PTHR33121">
    <property type="entry name" value="CYCLIC DI-GMP PHOSPHODIESTERASE PDEF"/>
    <property type="match status" value="1"/>
</dbReference>
<dbReference type="InterPro" id="IPR050706">
    <property type="entry name" value="Cyclic-di-GMP_PDE-like"/>
</dbReference>